<dbReference type="PANTHER" id="PTHR13425">
    <property type="entry name" value="HEADCASE PROTEIN"/>
    <property type="match status" value="1"/>
</dbReference>
<dbReference type="AlphaFoldDB" id="A0ABD2IZA7"/>
<comment type="caution">
    <text evidence="3">The sequence shown here is derived from an EMBL/GenBank/DDBJ whole genome shotgun (WGS) entry which is preliminary data.</text>
</comment>
<feature type="region of interest" description="Disordered" evidence="1">
    <location>
        <begin position="536"/>
        <end position="565"/>
    </location>
</feature>
<evidence type="ECO:0000256" key="1">
    <source>
        <dbReference type="SAM" id="MobiDB-lite"/>
    </source>
</evidence>
<dbReference type="Proteomes" id="UP001620645">
    <property type="component" value="Unassembled WGS sequence"/>
</dbReference>
<dbReference type="InterPro" id="IPR054537">
    <property type="entry name" value="HECA_N"/>
</dbReference>
<feature type="region of interest" description="Disordered" evidence="1">
    <location>
        <begin position="339"/>
        <end position="358"/>
    </location>
</feature>
<sequence>MVISRTAVSIIREKMSKRKKVSGCSSSNLTESESRMYNEKTDCPVPKVSCVCKEVPLPTNVDGEECGVRMRCTNDNCNLVKFLLHEACFDQLEQNLLKILSSRGSARGWTSSQLRCNLWERKGLTLIKNEIPCRCGKGLMSRDVEFYKKHELEIAKKSQQLQVDNRQRKKKKNKLPLLNFNSNVPVSADLLQNGFSGGISRRMSYGQCSHSSSTPLFYGQALLSESESDFAYDLRRTSTPAPCKSKLIVEKPKPLSDDRPNSKTKIPGLQPMVAPKQRKSQSKLSRETAAGAAAQKNAASAKEKQQQQRVKAEEEAKLKEEVDSSQEIVLLKREEEEMVVRSEPTSEEGEQQQQVKSGRQYTLFGTPGFFLGELLMADAKLPRLLLPHRYNSGSCGQTNVEGVEVLLIKINPAPHRGFNAKAREVLLDSPDVYNSGMRRSGSDEEFLRKVGLIRFRRTGSEELDSGGSTPTAALKCESGFDAIDGMPKLKLTNRKSLKAGHRLLADIGKTRSVGDLSKPIAMTSKAFPQFKIAKPAMSENVKETDEDEANQQMEAPKRTTQYKMQ</sequence>
<feature type="compositionally biased region" description="Basic and acidic residues" evidence="1">
    <location>
        <begin position="301"/>
        <end position="318"/>
    </location>
</feature>
<evidence type="ECO:0000259" key="2">
    <source>
        <dbReference type="Pfam" id="PF15353"/>
    </source>
</evidence>
<evidence type="ECO:0000313" key="3">
    <source>
        <dbReference type="EMBL" id="KAL3083210.1"/>
    </source>
</evidence>
<name>A0ABD2IZA7_HETSC</name>
<proteinExistence type="predicted"/>
<feature type="region of interest" description="Disordered" evidence="1">
    <location>
        <begin position="243"/>
        <end position="318"/>
    </location>
</feature>
<gene>
    <name evidence="3" type="ORF">niasHS_011012</name>
</gene>
<organism evidence="3 4">
    <name type="scientific">Heterodera schachtii</name>
    <name type="common">Sugarbeet cyst nematode worm</name>
    <name type="synonym">Tylenchus schachtii</name>
    <dbReference type="NCBI Taxonomy" id="97005"/>
    <lineage>
        <taxon>Eukaryota</taxon>
        <taxon>Metazoa</taxon>
        <taxon>Ecdysozoa</taxon>
        <taxon>Nematoda</taxon>
        <taxon>Chromadorea</taxon>
        <taxon>Rhabditida</taxon>
        <taxon>Tylenchina</taxon>
        <taxon>Tylenchomorpha</taxon>
        <taxon>Tylenchoidea</taxon>
        <taxon>Heteroderidae</taxon>
        <taxon>Heteroderinae</taxon>
        <taxon>Heterodera</taxon>
    </lineage>
</organism>
<evidence type="ECO:0000313" key="4">
    <source>
        <dbReference type="Proteomes" id="UP001620645"/>
    </source>
</evidence>
<feature type="compositionally biased region" description="Polar residues" evidence="1">
    <location>
        <begin position="550"/>
        <end position="565"/>
    </location>
</feature>
<protein>
    <recommendedName>
        <fullName evidence="2">Headcase N-terminal domain-containing protein</fullName>
    </recommendedName>
</protein>
<dbReference type="Pfam" id="PF15353">
    <property type="entry name" value="HECA_N"/>
    <property type="match status" value="1"/>
</dbReference>
<feature type="compositionally biased region" description="Basic and acidic residues" evidence="1">
    <location>
        <begin position="247"/>
        <end position="261"/>
    </location>
</feature>
<dbReference type="PANTHER" id="PTHR13425:SF3">
    <property type="entry name" value="HEADCASE PROTEIN HOMOLOG"/>
    <property type="match status" value="1"/>
</dbReference>
<accession>A0ABD2IZA7</accession>
<keyword evidence="4" id="KW-1185">Reference proteome</keyword>
<reference evidence="3 4" key="1">
    <citation type="submission" date="2024-10" db="EMBL/GenBank/DDBJ databases">
        <authorList>
            <person name="Kim D."/>
        </authorList>
    </citation>
    <scope>NUCLEOTIDE SEQUENCE [LARGE SCALE GENOMIC DNA]</scope>
    <source>
        <strain evidence="3">Taebaek</strain>
    </source>
</reference>
<dbReference type="EMBL" id="JBICCN010000254">
    <property type="protein sequence ID" value="KAL3083210.1"/>
    <property type="molecule type" value="Genomic_DNA"/>
</dbReference>
<feature type="domain" description="Headcase N-terminal" evidence="2">
    <location>
        <begin position="42"/>
        <end position="146"/>
    </location>
</feature>
<dbReference type="InterPro" id="IPR026066">
    <property type="entry name" value="Headcase"/>
</dbReference>
<feature type="compositionally biased region" description="Low complexity" evidence="1">
    <location>
        <begin position="289"/>
        <end position="300"/>
    </location>
</feature>